<evidence type="ECO:0000256" key="1">
    <source>
        <dbReference type="ARBA" id="ARBA00006484"/>
    </source>
</evidence>
<dbReference type="CDD" id="cd05233">
    <property type="entry name" value="SDR_c"/>
    <property type="match status" value="1"/>
</dbReference>
<dbReference type="GO" id="GO:0016491">
    <property type="term" value="F:oxidoreductase activity"/>
    <property type="evidence" value="ECO:0007669"/>
    <property type="project" value="UniProtKB-KW"/>
</dbReference>
<dbReference type="InterPro" id="IPR002347">
    <property type="entry name" value="SDR_fam"/>
</dbReference>
<keyword evidence="4" id="KW-1185">Reference proteome</keyword>
<gene>
    <name evidence="3" type="ORF">C7450_101934</name>
</gene>
<dbReference type="SUPFAM" id="SSF51735">
    <property type="entry name" value="NAD(P)-binding Rossmann-fold domains"/>
    <property type="match status" value="1"/>
</dbReference>
<dbReference type="Gene3D" id="3.40.50.720">
    <property type="entry name" value="NAD(P)-binding Rossmann-like Domain"/>
    <property type="match status" value="1"/>
</dbReference>
<reference evidence="3 4" key="1">
    <citation type="submission" date="2018-05" db="EMBL/GenBank/DDBJ databases">
        <title>Genomic Encyclopedia of Type Strains, Phase IV (KMG-IV): sequencing the most valuable type-strain genomes for metagenomic binning, comparative biology and taxonomic classification.</title>
        <authorList>
            <person name="Goeker M."/>
        </authorList>
    </citation>
    <scope>NUCLEOTIDE SEQUENCE [LARGE SCALE GENOMIC DNA]</scope>
    <source>
        <strain evidence="3 4">DSM 6462</strain>
    </source>
</reference>
<name>A0A2V3UIN3_9HYPH</name>
<dbReference type="AlphaFoldDB" id="A0A2V3UIN3"/>
<protein>
    <submittedName>
        <fullName evidence="3">NAD(P)-dependent dehydrogenase (Short-subunit alcohol dehydrogenase family)</fullName>
    </submittedName>
</protein>
<proteinExistence type="inferred from homology"/>
<dbReference type="OrthoDB" id="9803333at2"/>
<dbReference type="InterPro" id="IPR036291">
    <property type="entry name" value="NAD(P)-bd_dom_sf"/>
</dbReference>
<dbReference type="PRINTS" id="PR00081">
    <property type="entry name" value="GDHRDH"/>
</dbReference>
<comment type="similarity">
    <text evidence="1">Belongs to the short-chain dehydrogenases/reductases (SDR) family.</text>
</comment>
<comment type="caution">
    <text evidence="3">The sequence shown here is derived from an EMBL/GenBank/DDBJ whole genome shotgun (WGS) entry which is preliminary data.</text>
</comment>
<dbReference type="EMBL" id="QJJK01000001">
    <property type="protein sequence ID" value="PXW65171.1"/>
    <property type="molecule type" value="Genomic_DNA"/>
</dbReference>
<dbReference type="PANTHER" id="PTHR24321">
    <property type="entry name" value="DEHYDROGENASES, SHORT CHAIN"/>
    <property type="match status" value="1"/>
</dbReference>
<accession>A0A2V3UIN3</accession>
<evidence type="ECO:0000313" key="3">
    <source>
        <dbReference type="EMBL" id="PXW65171.1"/>
    </source>
</evidence>
<evidence type="ECO:0000313" key="4">
    <source>
        <dbReference type="Proteomes" id="UP000248021"/>
    </source>
</evidence>
<keyword evidence="2" id="KW-0560">Oxidoreductase</keyword>
<dbReference type="PANTHER" id="PTHR24321:SF8">
    <property type="entry name" value="ESTRADIOL 17-BETA-DEHYDROGENASE 8-RELATED"/>
    <property type="match status" value="1"/>
</dbReference>
<organism evidence="3 4">
    <name type="scientific">Chelatococcus asaccharovorans</name>
    <dbReference type="NCBI Taxonomy" id="28210"/>
    <lineage>
        <taxon>Bacteria</taxon>
        <taxon>Pseudomonadati</taxon>
        <taxon>Pseudomonadota</taxon>
        <taxon>Alphaproteobacteria</taxon>
        <taxon>Hyphomicrobiales</taxon>
        <taxon>Chelatococcaceae</taxon>
        <taxon>Chelatococcus</taxon>
    </lineage>
</organism>
<dbReference type="RefSeq" id="WP_110373155.1">
    <property type="nucleotide sequence ID" value="NZ_JAHBRY010000001.1"/>
</dbReference>
<dbReference type="Proteomes" id="UP000248021">
    <property type="component" value="Unassembled WGS sequence"/>
</dbReference>
<dbReference type="Pfam" id="PF13561">
    <property type="entry name" value="adh_short_C2"/>
    <property type="match status" value="1"/>
</dbReference>
<sequence>MQDGAVLVIGGSGGLGEAICRRMPLDWPAMAFTYFGNAAKADALKSDLPAECRVEAMRVDTRSETDVAAAIAHADAMPGGLRSIVYASGAPILQPYVSQIDQDQWLRVVEIELLGFTRLVRLSIPVLRKNGGGSFVSVVSFANYWFPPGDAISAVPKAGIEVLTRAVAKEEGRYGIRGNSVAPGIIDAGLGHSLQDKVHTPEVWAQQKKRVPLRRFGEGAEIAEAVAFLASDRASYITGQTIIVDGGLRL</sequence>
<evidence type="ECO:0000256" key="2">
    <source>
        <dbReference type="ARBA" id="ARBA00023002"/>
    </source>
</evidence>